<name>A0A964T863_9HYPH</name>
<dbReference type="InterPro" id="IPR029045">
    <property type="entry name" value="ClpP/crotonase-like_dom_sf"/>
</dbReference>
<dbReference type="Proteomes" id="UP000773614">
    <property type="component" value="Unassembled WGS sequence"/>
</dbReference>
<organism evidence="4 5">
    <name type="scientific">Propylenella binzhouense</name>
    <dbReference type="NCBI Taxonomy" id="2555902"/>
    <lineage>
        <taxon>Bacteria</taxon>
        <taxon>Pseudomonadati</taxon>
        <taxon>Pseudomonadota</taxon>
        <taxon>Alphaproteobacteria</taxon>
        <taxon>Hyphomicrobiales</taxon>
        <taxon>Propylenellaceae</taxon>
        <taxon>Propylenella</taxon>
    </lineage>
</organism>
<proteinExistence type="inferred from homology"/>
<dbReference type="GO" id="GO:0004300">
    <property type="term" value="F:enoyl-CoA hydratase activity"/>
    <property type="evidence" value="ECO:0007669"/>
    <property type="project" value="UniProtKB-EC"/>
</dbReference>
<gene>
    <name evidence="4" type="ORF">E4O86_21520</name>
</gene>
<sequence length="264" mass="28896">MYDFQHLEVERPSEGVLLLRFNRPEVLNAVNTQLGREIVRIFGDLAAGAVEDVRCVVLTGAGERAFCVGGDLKERNGMTDAQWMAQRVIFRQYNLVMERCPVPVVCAVNGLALGGGAEMVLRSDFAYAAEDARFGFPEVKRGFMPGSGGTQRFGRVVGEPRAKEYLMTGEQFTAADALAWGMVNRLFPRSELLPATLAVAAKIAANPREAVRVIKQCVHAGLQTDIETGLVIEALGHQKLTSSPDRMEGIAAFVEKRSPEWQKG</sequence>
<evidence type="ECO:0000256" key="1">
    <source>
        <dbReference type="ARBA" id="ARBA00005254"/>
    </source>
</evidence>
<evidence type="ECO:0000256" key="2">
    <source>
        <dbReference type="ARBA" id="ARBA00023098"/>
    </source>
</evidence>
<dbReference type="InterPro" id="IPR014748">
    <property type="entry name" value="Enoyl-CoA_hydra_C"/>
</dbReference>
<dbReference type="CDD" id="cd06558">
    <property type="entry name" value="crotonase-like"/>
    <property type="match status" value="1"/>
</dbReference>
<dbReference type="AlphaFoldDB" id="A0A964T863"/>
<dbReference type="RefSeq" id="WP_161142616.1">
    <property type="nucleotide sequence ID" value="NZ_SPKJ01000146.1"/>
</dbReference>
<dbReference type="PANTHER" id="PTHR11941">
    <property type="entry name" value="ENOYL-COA HYDRATASE-RELATED"/>
    <property type="match status" value="1"/>
</dbReference>
<keyword evidence="2" id="KW-0443">Lipid metabolism</keyword>
<dbReference type="EC" id="4.2.1.17" evidence="4"/>
<keyword evidence="5" id="KW-1185">Reference proteome</keyword>
<dbReference type="Pfam" id="PF00378">
    <property type="entry name" value="ECH_1"/>
    <property type="match status" value="1"/>
</dbReference>
<comment type="similarity">
    <text evidence="1">Belongs to the enoyl-CoA hydratase/isomerase family.</text>
</comment>
<dbReference type="GO" id="GO:0006635">
    <property type="term" value="P:fatty acid beta-oxidation"/>
    <property type="evidence" value="ECO:0007669"/>
    <property type="project" value="TreeGrafter"/>
</dbReference>
<dbReference type="OrthoDB" id="9807606at2"/>
<dbReference type="EMBL" id="SPKJ01000146">
    <property type="protein sequence ID" value="MYZ50293.1"/>
    <property type="molecule type" value="Genomic_DNA"/>
</dbReference>
<keyword evidence="3 4" id="KW-0456">Lyase</keyword>
<evidence type="ECO:0000313" key="5">
    <source>
        <dbReference type="Proteomes" id="UP000773614"/>
    </source>
</evidence>
<dbReference type="Gene3D" id="1.10.12.10">
    <property type="entry name" value="Lyase 2-enoyl-coa Hydratase, Chain A, domain 2"/>
    <property type="match status" value="1"/>
</dbReference>
<evidence type="ECO:0000256" key="3">
    <source>
        <dbReference type="ARBA" id="ARBA00023239"/>
    </source>
</evidence>
<dbReference type="InterPro" id="IPR001753">
    <property type="entry name" value="Enoyl-CoA_hydra/iso"/>
</dbReference>
<dbReference type="FunFam" id="1.10.12.10:FF:000001">
    <property type="entry name" value="Probable enoyl-CoA hydratase, mitochondrial"/>
    <property type="match status" value="1"/>
</dbReference>
<protein>
    <submittedName>
        <fullName evidence="4">Enoyl-CoA hydratase</fullName>
        <ecNumber evidence="4">4.2.1.17</ecNumber>
    </submittedName>
</protein>
<accession>A0A964T863</accession>
<dbReference type="Gene3D" id="3.90.226.10">
    <property type="entry name" value="2-enoyl-CoA Hydratase, Chain A, domain 1"/>
    <property type="match status" value="1"/>
</dbReference>
<dbReference type="SUPFAM" id="SSF52096">
    <property type="entry name" value="ClpP/crotonase"/>
    <property type="match status" value="1"/>
</dbReference>
<reference evidence="4" key="1">
    <citation type="submission" date="2019-03" db="EMBL/GenBank/DDBJ databases">
        <title>Afifella sp. nov., isolated from activated sludge.</title>
        <authorList>
            <person name="Li Q."/>
            <person name="Liu Y."/>
        </authorList>
    </citation>
    <scope>NUCLEOTIDE SEQUENCE</scope>
    <source>
        <strain evidence="4">L72</strain>
    </source>
</reference>
<comment type="caution">
    <text evidence="4">The sequence shown here is derived from an EMBL/GenBank/DDBJ whole genome shotgun (WGS) entry which is preliminary data.</text>
</comment>
<dbReference type="PANTHER" id="PTHR11941:SF169">
    <property type="entry name" value="(7AS)-7A-METHYL-1,5-DIOXO-2,3,5,6,7,7A-HEXAHYDRO-1H-INDENE-CARBOXYL-COA HYDROLASE"/>
    <property type="match status" value="1"/>
</dbReference>
<evidence type="ECO:0000313" key="4">
    <source>
        <dbReference type="EMBL" id="MYZ50293.1"/>
    </source>
</evidence>